<dbReference type="Proteomes" id="UP000070544">
    <property type="component" value="Unassembled WGS sequence"/>
</dbReference>
<dbReference type="InterPro" id="IPR017441">
    <property type="entry name" value="Protein_kinase_ATP_BS"/>
</dbReference>
<keyword evidence="1" id="KW-0067">ATP-binding</keyword>
<gene>
    <name evidence="2" type="ORF">M427DRAFT_447053</name>
</gene>
<dbReference type="InterPro" id="IPR011009">
    <property type="entry name" value="Kinase-like_dom_sf"/>
</dbReference>
<evidence type="ECO:0000313" key="2">
    <source>
        <dbReference type="EMBL" id="KXS11087.1"/>
    </source>
</evidence>
<reference evidence="2 3" key="1">
    <citation type="journal article" date="2015" name="Genome Biol. Evol.">
        <title>Phylogenomic analyses indicate that early fungi evolved digesting cell walls of algal ancestors of land plants.</title>
        <authorList>
            <person name="Chang Y."/>
            <person name="Wang S."/>
            <person name="Sekimoto S."/>
            <person name="Aerts A.L."/>
            <person name="Choi C."/>
            <person name="Clum A."/>
            <person name="LaButti K.M."/>
            <person name="Lindquist E.A."/>
            <person name="Yee Ngan C."/>
            <person name="Ohm R.A."/>
            <person name="Salamov A.A."/>
            <person name="Grigoriev I.V."/>
            <person name="Spatafora J.W."/>
            <person name="Berbee M.L."/>
        </authorList>
    </citation>
    <scope>NUCLEOTIDE SEQUENCE [LARGE SCALE GENOMIC DNA]</scope>
    <source>
        <strain evidence="2 3">JEL478</strain>
    </source>
</reference>
<dbReference type="AlphaFoldDB" id="A0A139A2S7"/>
<sequence length="112" mass="12974">MAIRGDEAKVAKIPEMWEVDIKDVECSRDESGLIGKGGFATVYLGKWRRIPVALKVINDQPVFIILWNSKMKFKFGTRQHLHTFSHFMVSLIKVARRSLFRPTWKTEMLGHT</sequence>
<accession>A0A139A2S7</accession>
<dbReference type="SUPFAM" id="SSF56112">
    <property type="entry name" value="Protein kinase-like (PK-like)"/>
    <property type="match status" value="1"/>
</dbReference>
<evidence type="ECO:0000256" key="1">
    <source>
        <dbReference type="PROSITE-ProRule" id="PRU10141"/>
    </source>
</evidence>
<dbReference type="EMBL" id="KQ965809">
    <property type="protein sequence ID" value="KXS11087.1"/>
    <property type="molecule type" value="Genomic_DNA"/>
</dbReference>
<organism evidence="2 3">
    <name type="scientific">Gonapodya prolifera (strain JEL478)</name>
    <name type="common">Monoblepharis prolifera</name>
    <dbReference type="NCBI Taxonomy" id="1344416"/>
    <lineage>
        <taxon>Eukaryota</taxon>
        <taxon>Fungi</taxon>
        <taxon>Fungi incertae sedis</taxon>
        <taxon>Chytridiomycota</taxon>
        <taxon>Chytridiomycota incertae sedis</taxon>
        <taxon>Monoblepharidomycetes</taxon>
        <taxon>Monoblepharidales</taxon>
        <taxon>Gonapodyaceae</taxon>
        <taxon>Gonapodya</taxon>
    </lineage>
</organism>
<name>A0A139A2S7_GONPJ</name>
<evidence type="ECO:0008006" key="4">
    <source>
        <dbReference type="Google" id="ProtNLM"/>
    </source>
</evidence>
<evidence type="ECO:0000313" key="3">
    <source>
        <dbReference type="Proteomes" id="UP000070544"/>
    </source>
</evidence>
<protein>
    <recommendedName>
        <fullName evidence="4">Protein kinase domain-containing protein</fullName>
    </recommendedName>
</protein>
<proteinExistence type="predicted"/>
<keyword evidence="3" id="KW-1185">Reference proteome</keyword>
<feature type="binding site" evidence="1">
    <location>
        <position position="55"/>
    </location>
    <ligand>
        <name>ATP</name>
        <dbReference type="ChEBI" id="CHEBI:30616"/>
    </ligand>
</feature>
<dbReference type="Gene3D" id="3.30.200.20">
    <property type="entry name" value="Phosphorylase Kinase, domain 1"/>
    <property type="match status" value="1"/>
</dbReference>
<dbReference type="GO" id="GO:0005524">
    <property type="term" value="F:ATP binding"/>
    <property type="evidence" value="ECO:0007669"/>
    <property type="project" value="UniProtKB-UniRule"/>
</dbReference>
<dbReference type="PROSITE" id="PS00107">
    <property type="entry name" value="PROTEIN_KINASE_ATP"/>
    <property type="match status" value="1"/>
</dbReference>
<keyword evidence="1" id="KW-0547">Nucleotide-binding</keyword>